<accession>A0A1J1J6A4</accession>
<comment type="subcellular location">
    <subcellularLocation>
        <location evidence="1">Nucleus</location>
    </subcellularLocation>
</comment>
<keyword evidence="3" id="KW-0539">Nucleus</keyword>
<sequence length="622" mass="72367">MGKHKKFLKSEKAKVKLKGTKLKAPQNVTKTDFKVRKIVITEQLRNVQVKEPGTRKIHSVNDCLARLKNSSSAEAISNLKDIILGQPEDFQKHLESIIKVVANLSLSIEKNDRKECFKILDLICAQTIEQNMRPFFPILVTFLKCALTHIKPAIQQDSLLMLDVLLKHAPQLVASEKDNILRPYLDMVSKMRFEEKPERTLSLQLGNKIISMKWRKSVLERLIVFLKCIATQDKENQKCALMYQSHHIPVNQKDEYLGNLYTQQIELYFQNNIPISAIERHLKTENNQQNASNVKISKYIDMIMPLMFETWVELKPTQKSSVDNENSTSISHEDSIMLRIIMDIITELFRMIESTNDEMKQKFLQKNLEKFELHFVSSFPYYQNDSSPNSQESGGPRCLYQNLSISIIYLAFVSKHRQRFWKHRQRIFAFVKDCILKWKLKDVEFNKLMKKFIRLLFSNEVRKVLPHESKEIFDELIQKCNADQSSYDPKLALVCEIIEKSKSDKKASIYAELVPQLVQVLSQKEFIPIHIIKTVSTLAKQGNQVVYENLENTIYDIIKHLLSGVKISGSFDSVPHTWRHEIANLIFWVNDKEILTKINLNLGNDPTSRYIQEIIKLKLNSC</sequence>
<organism evidence="5 6">
    <name type="scientific">Clunio marinus</name>
    <dbReference type="NCBI Taxonomy" id="568069"/>
    <lineage>
        <taxon>Eukaryota</taxon>
        <taxon>Metazoa</taxon>
        <taxon>Ecdysozoa</taxon>
        <taxon>Arthropoda</taxon>
        <taxon>Hexapoda</taxon>
        <taxon>Insecta</taxon>
        <taxon>Pterygota</taxon>
        <taxon>Neoptera</taxon>
        <taxon>Endopterygota</taxon>
        <taxon>Diptera</taxon>
        <taxon>Nematocera</taxon>
        <taxon>Chironomoidea</taxon>
        <taxon>Chironomidae</taxon>
        <taxon>Clunio</taxon>
    </lineage>
</organism>
<dbReference type="InterPro" id="IPR016024">
    <property type="entry name" value="ARM-type_fold"/>
</dbReference>
<evidence type="ECO:0000313" key="6">
    <source>
        <dbReference type="Proteomes" id="UP000183832"/>
    </source>
</evidence>
<name>A0A1J1J6A4_9DIPT</name>
<dbReference type="GO" id="GO:0071339">
    <property type="term" value="C:MLL1 complex"/>
    <property type="evidence" value="ECO:0007669"/>
    <property type="project" value="TreeGrafter"/>
</dbReference>
<dbReference type="EMBL" id="CVRI01000070">
    <property type="protein sequence ID" value="CRL07308.1"/>
    <property type="molecule type" value="Genomic_DNA"/>
</dbReference>
<dbReference type="PANTHER" id="PTHR16056:SF2">
    <property type="entry name" value="TESTIS-EXPRESSED PROTEIN 10"/>
    <property type="match status" value="1"/>
</dbReference>
<evidence type="ECO:0000313" key="5">
    <source>
        <dbReference type="EMBL" id="CRL07308.1"/>
    </source>
</evidence>
<comment type="similarity">
    <text evidence="2">Belongs to the IPI1/TEX10 family.</text>
</comment>
<dbReference type="SUPFAM" id="SSF48371">
    <property type="entry name" value="ARM repeat"/>
    <property type="match status" value="1"/>
</dbReference>
<reference evidence="5 6" key="1">
    <citation type="submission" date="2015-04" db="EMBL/GenBank/DDBJ databases">
        <authorList>
            <person name="Syromyatnikov M.Y."/>
            <person name="Popov V.N."/>
        </authorList>
    </citation>
    <scope>NUCLEOTIDE SEQUENCE [LARGE SCALE GENOMIC DNA]</scope>
</reference>
<evidence type="ECO:0000256" key="3">
    <source>
        <dbReference type="ARBA" id="ARBA00023242"/>
    </source>
</evidence>
<protein>
    <submittedName>
        <fullName evidence="5">CLUMA_CG020286, isoform A</fullName>
    </submittedName>
</protein>
<dbReference type="AlphaFoldDB" id="A0A1J1J6A4"/>
<evidence type="ECO:0000259" key="4">
    <source>
        <dbReference type="Pfam" id="PF12333"/>
    </source>
</evidence>
<keyword evidence="6" id="KW-1185">Reference proteome</keyword>
<dbReference type="PANTHER" id="PTHR16056">
    <property type="entry name" value="REGULATOR OF MICROTUBULE DYNAMICS PROTEIN"/>
    <property type="match status" value="1"/>
</dbReference>
<gene>
    <name evidence="5" type="ORF">CLUMA_CG020286</name>
</gene>
<feature type="domain" description="Pre-rRNA-processing protein Ipi1 N-terminal" evidence="4">
    <location>
        <begin position="131"/>
        <end position="226"/>
    </location>
</feature>
<dbReference type="STRING" id="568069.A0A1J1J6A4"/>
<dbReference type="Pfam" id="PF12333">
    <property type="entry name" value="Ipi1_N"/>
    <property type="match status" value="1"/>
</dbReference>
<evidence type="ECO:0000256" key="2">
    <source>
        <dbReference type="ARBA" id="ARBA00006427"/>
    </source>
</evidence>
<dbReference type="Proteomes" id="UP000183832">
    <property type="component" value="Unassembled WGS sequence"/>
</dbReference>
<dbReference type="OrthoDB" id="361362at2759"/>
<evidence type="ECO:0000256" key="1">
    <source>
        <dbReference type="ARBA" id="ARBA00004123"/>
    </source>
</evidence>
<dbReference type="InterPro" id="IPR024679">
    <property type="entry name" value="Ipi1_N"/>
</dbReference>
<proteinExistence type="inferred from homology"/>